<feature type="compositionally biased region" description="Polar residues" evidence="1">
    <location>
        <begin position="100"/>
        <end position="112"/>
    </location>
</feature>
<evidence type="ECO:0000313" key="2">
    <source>
        <dbReference type="EMBL" id="EPS34379.1"/>
    </source>
</evidence>
<dbReference type="eggNOG" id="ENOG502SBH5">
    <property type="taxonomic scope" value="Eukaryota"/>
</dbReference>
<dbReference type="STRING" id="933388.S7ZVF9"/>
<name>S7ZVF9_PENO1</name>
<reference evidence="2 3" key="1">
    <citation type="journal article" date="2013" name="PLoS ONE">
        <title>Genomic and secretomic analyses reveal unique features of the lignocellulolytic enzyme system of Penicillium decumbens.</title>
        <authorList>
            <person name="Liu G."/>
            <person name="Zhang L."/>
            <person name="Wei X."/>
            <person name="Zou G."/>
            <person name="Qin Y."/>
            <person name="Ma L."/>
            <person name="Li J."/>
            <person name="Zheng H."/>
            <person name="Wang S."/>
            <person name="Wang C."/>
            <person name="Xun L."/>
            <person name="Zhao G.-P."/>
            <person name="Zhou Z."/>
            <person name="Qu Y."/>
        </authorList>
    </citation>
    <scope>NUCLEOTIDE SEQUENCE [LARGE SCALE GENOMIC DNA]</scope>
    <source>
        <strain evidence="3">114-2 / CGMCC 5302</strain>
    </source>
</reference>
<evidence type="ECO:0000256" key="1">
    <source>
        <dbReference type="SAM" id="MobiDB-lite"/>
    </source>
</evidence>
<accession>S7ZVF9</accession>
<dbReference type="Pfam" id="PF05032">
    <property type="entry name" value="Spo12"/>
    <property type="match status" value="1"/>
</dbReference>
<protein>
    <recommendedName>
        <fullName evidence="4">Spo12 family protein</fullName>
    </recommendedName>
</protein>
<dbReference type="EMBL" id="KB644415">
    <property type="protein sequence ID" value="EPS34379.1"/>
    <property type="molecule type" value="Genomic_DNA"/>
</dbReference>
<sequence>MDSTTSTHAQPLADRPTNTHLASSGDKFDTKSDLSSMDHHRQALQAKLDSGEKQSNAYVSPSDDIMSPCTKKLSDIKSKRFKNAGKPQSLFAKLGKKSYEQSSSAGQTQATD</sequence>
<proteinExistence type="predicted"/>
<evidence type="ECO:0008006" key="4">
    <source>
        <dbReference type="Google" id="ProtNLM"/>
    </source>
</evidence>
<dbReference type="Proteomes" id="UP000019376">
    <property type="component" value="Unassembled WGS sequence"/>
</dbReference>
<feature type="compositionally biased region" description="Basic and acidic residues" evidence="1">
    <location>
        <begin position="26"/>
        <end position="41"/>
    </location>
</feature>
<feature type="region of interest" description="Disordered" evidence="1">
    <location>
        <begin position="1"/>
        <end position="112"/>
    </location>
</feature>
<dbReference type="InterPro" id="IPR007727">
    <property type="entry name" value="Spo12"/>
</dbReference>
<dbReference type="HOGENOM" id="CLU_132226_1_0_1"/>
<evidence type="ECO:0000313" key="3">
    <source>
        <dbReference type="Proteomes" id="UP000019376"/>
    </source>
</evidence>
<gene>
    <name evidence="2" type="ORF">PDE_09343</name>
</gene>
<dbReference type="PhylomeDB" id="S7ZVF9"/>
<keyword evidence="3" id="KW-1185">Reference proteome</keyword>
<organism evidence="2 3">
    <name type="scientific">Penicillium oxalicum (strain 114-2 / CGMCC 5302)</name>
    <name type="common">Penicillium decumbens</name>
    <dbReference type="NCBI Taxonomy" id="933388"/>
    <lineage>
        <taxon>Eukaryota</taxon>
        <taxon>Fungi</taxon>
        <taxon>Dikarya</taxon>
        <taxon>Ascomycota</taxon>
        <taxon>Pezizomycotina</taxon>
        <taxon>Eurotiomycetes</taxon>
        <taxon>Eurotiomycetidae</taxon>
        <taxon>Eurotiales</taxon>
        <taxon>Aspergillaceae</taxon>
        <taxon>Penicillium</taxon>
    </lineage>
</organism>
<dbReference type="OrthoDB" id="5578329at2759"/>
<dbReference type="AlphaFoldDB" id="S7ZVF9"/>